<reference evidence="2 3" key="1">
    <citation type="submission" date="2013-08" db="EMBL/GenBank/DDBJ databases">
        <title>The genome sequence of Skermanella stibiiresistens.</title>
        <authorList>
            <person name="Zhu W."/>
            <person name="Wang G."/>
        </authorList>
    </citation>
    <scope>NUCLEOTIDE SEQUENCE [LARGE SCALE GENOMIC DNA]</scope>
    <source>
        <strain evidence="2 3">SB22</strain>
    </source>
</reference>
<keyword evidence="3" id="KW-1185">Reference proteome</keyword>
<organism evidence="2 3">
    <name type="scientific">Skermanella stibiiresistens SB22</name>
    <dbReference type="NCBI Taxonomy" id="1385369"/>
    <lineage>
        <taxon>Bacteria</taxon>
        <taxon>Pseudomonadati</taxon>
        <taxon>Pseudomonadota</taxon>
        <taxon>Alphaproteobacteria</taxon>
        <taxon>Rhodospirillales</taxon>
        <taxon>Azospirillaceae</taxon>
        <taxon>Skermanella</taxon>
    </lineage>
</organism>
<name>W9HAC9_9PROT</name>
<dbReference type="InterPro" id="IPR002347">
    <property type="entry name" value="SDR_fam"/>
</dbReference>
<dbReference type="PANTHER" id="PTHR42879">
    <property type="entry name" value="3-OXOACYL-(ACYL-CARRIER-PROTEIN) REDUCTASE"/>
    <property type="match status" value="1"/>
</dbReference>
<dbReference type="EMBL" id="AVFL01000003">
    <property type="protein sequence ID" value="EWY41691.1"/>
    <property type="molecule type" value="Genomic_DNA"/>
</dbReference>
<dbReference type="AlphaFoldDB" id="W9HAC9"/>
<dbReference type="Gene3D" id="3.40.50.720">
    <property type="entry name" value="NAD(P)-binding Rossmann-like Domain"/>
    <property type="match status" value="1"/>
</dbReference>
<comment type="similarity">
    <text evidence="1">Belongs to the short-chain dehydrogenases/reductases (SDR) family.</text>
</comment>
<evidence type="ECO:0000313" key="3">
    <source>
        <dbReference type="Proteomes" id="UP000019486"/>
    </source>
</evidence>
<dbReference type="InterPro" id="IPR050259">
    <property type="entry name" value="SDR"/>
</dbReference>
<gene>
    <name evidence="2" type="ORF">N825_24435</name>
</gene>
<accession>W9HAC9</accession>
<dbReference type="InterPro" id="IPR036291">
    <property type="entry name" value="NAD(P)-bd_dom_sf"/>
</dbReference>
<dbReference type="STRING" id="1385369.N825_24435"/>
<comment type="caution">
    <text evidence="2">The sequence shown here is derived from an EMBL/GenBank/DDBJ whole genome shotgun (WGS) entry which is preliminary data.</text>
</comment>
<dbReference type="Pfam" id="PF13561">
    <property type="entry name" value="adh_short_C2"/>
    <property type="match status" value="1"/>
</dbReference>
<dbReference type="PATRIC" id="fig|1385369.3.peg.1220"/>
<dbReference type="PANTHER" id="PTHR42879:SF2">
    <property type="entry name" value="3-OXOACYL-[ACYL-CARRIER-PROTEIN] REDUCTASE FABG"/>
    <property type="match status" value="1"/>
</dbReference>
<dbReference type="SUPFAM" id="SSF51735">
    <property type="entry name" value="NAD(P)-binding Rossmann-fold domains"/>
    <property type="match status" value="1"/>
</dbReference>
<evidence type="ECO:0000256" key="1">
    <source>
        <dbReference type="ARBA" id="ARBA00006484"/>
    </source>
</evidence>
<proteinExistence type="inferred from homology"/>
<sequence>MEGRVAIVTGGVRRIGRATALALAGEGASVVIGARSSRDEAEAVVAEIEGHGGRATSCLADVTDESAVDRLRDAALDAFGRIDILVNNAAMRRMCPFTEMSLAEWRGVMATTLDGAFLCSRAVLPSMLERGDGVIINIGGVTAHTGVSHRAHVATAKAGLTGLTRALAVEFGGRGITVNCVVPGKIGGERSAASGKSPGLPGGAAPLVGREGTAEEVAAMILALCVPAGRFVTGQTIHVSGGLFMG</sequence>
<dbReference type="Proteomes" id="UP000019486">
    <property type="component" value="Unassembled WGS sequence"/>
</dbReference>
<evidence type="ECO:0000313" key="2">
    <source>
        <dbReference type="EMBL" id="EWY41691.1"/>
    </source>
</evidence>
<dbReference type="PRINTS" id="PR00080">
    <property type="entry name" value="SDRFAMILY"/>
</dbReference>
<protein>
    <submittedName>
        <fullName evidence="2">Short-chain dehydrogenase</fullName>
    </submittedName>
</protein>
<dbReference type="FunFam" id="3.40.50.720:FF:000084">
    <property type="entry name" value="Short-chain dehydrogenase reductase"/>
    <property type="match status" value="1"/>
</dbReference>
<dbReference type="PRINTS" id="PR00081">
    <property type="entry name" value="GDHRDH"/>
</dbReference>